<dbReference type="FunFam" id="2.70.150.10:FF:000002">
    <property type="entry name" value="Copper-transporting ATPase 1, putative"/>
    <property type="match status" value="1"/>
</dbReference>
<dbReference type="Gene3D" id="2.70.150.10">
    <property type="entry name" value="Calcium-transporting ATPase, cytoplasmic transduction domain A"/>
    <property type="match status" value="1"/>
</dbReference>
<dbReference type="STRING" id="1548208.AXK12_02635"/>
<dbReference type="Proteomes" id="UP000071392">
    <property type="component" value="Unassembled WGS sequence"/>
</dbReference>
<dbReference type="GO" id="GO:0005524">
    <property type="term" value="F:ATP binding"/>
    <property type="evidence" value="ECO:0007669"/>
    <property type="project" value="UniProtKB-UniRule"/>
</dbReference>
<keyword evidence="9 11" id="KW-1133">Transmembrane helix</keyword>
<protein>
    <submittedName>
        <fullName evidence="13">ATPase</fullName>
    </submittedName>
</protein>
<evidence type="ECO:0000256" key="9">
    <source>
        <dbReference type="ARBA" id="ARBA00022989"/>
    </source>
</evidence>
<dbReference type="SFLD" id="SFLDF00027">
    <property type="entry name" value="p-type_atpase"/>
    <property type="match status" value="1"/>
</dbReference>
<dbReference type="GO" id="GO:0016887">
    <property type="term" value="F:ATP hydrolysis activity"/>
    <property type="evidence" value="ECO:0007669"/>
    <property type="project" value="InterPro"/>
</dbReference>
<dbReference type="Gene3D" id="3.40.50.1000">
    <property type="entry name" value="HAD superfamily/HAD-like"/>
    <property type="match status" value="1"/>
</dbReference>
<evidence type="ECO:0000256" key="7">
    <source>
        <dbReference type="ARBA" id="ARBA00022842"/>
    </source>
</evidence>
<evidence type="ECO:0000256" key="3">
    <source>
        <dbReference type="ARBA" id="ARBA00022692"/>
    </source>
</evidence>
<reference evidence="13 14" key="1">
    <citation type="submission" date="2016-02" db="EMBL/GenBank/DDBJ databases">
        <authorList>
            <person name="Wen L."/>
            <person name="He K."/>
            <person name="Yang H."/>
        </authorList>
    </citation>
    <scope>NUCLEOTIDE SEQUENCE [LARGE SCALE GENOMIC DNA]</scope>
    <source>
        <strain evidence="13 14">CV41</strain>
    </source>
</reference>
<dbReference type="InterPro" id="IPR059000">
    <property type="entry name" value="ATPase_P-type_domA"/>
</dbReference>
<dbReference type="PRINTS" id="PR00941">
    <property type="entry name" value="CDATPASE"/>
</dbReference>
<dbReference type="InterPro" id="IPR023214">
    <property type="entry name" value="HAD_sf"/>
</dbReference>
<dbReference type="PANTHER" id="PTHR43079">
    <property type="entry name" value="PROBABLE CADMIUM/ZINC-TRANSPORTING ATPASE HMA1"/>
    <property type="match status" value="1"/>
</dbReference>
<evidence type="ECO:0000259" key="12">
    <source>
        <dbReference type="Pfam" id="PF00122"/>
    </source>
</evidence>
<feature type="domain" description="P-type ATPase A" evidence="12">
    <location>
        <begin position="133"/>
        <end position="233"/>
    </location>
</feature>
<dbReference type="InterPro" id="IPR023299">
    <property type="entry name" value="ATPase_P-typ_cyto_dom_N"/>
</dbReference>
<comment type="subcellular location">
    <subcellularLocation>
        <location evidence="11">Cell membrane</location>
    </subcellularLocation>
    <subcellularLocation>
        <location evidence="1">Membrane</location>
        <topology evidence="1">Multi-pass membrane protein</topology>
    </subcellularLocation>
</comment>
<dbReference type="NCBIfam" id="TIGR01494">
    <property type="entry name" value="ATPase_P-type"/>
    <property type="match status" value="2"/>
</dbReference>
<dbReference type="GO" id="GO:0005886">
    <property type="term" value="C:plasma membrane"/>
    <property type="evidence" value="ECO:0007669"/>
    <property type="project" value="UniProtKB-SubCell"/>
</dbReference>
<evidence type="ECO:0000256" key="2">
    <source>
        <dbReference type="ARBA" id="ARBA00006024"/>
    </source>
</evidence>
<keyword evidence="8" id="KW-1278">Translocase</keyword>
<evidence type="ECO:0000256" key="4">
    <source>
        <dbReference type="ARBA" id="ARBA00022723"/>
    </source>
</evidence>
<keyword evidence="5 11" id="KW-0547">Nucleotide-binding</keyword>
<feature type="transmembrane region" description="Helical" evidence="11">
    <location>
        <begin position="291"/>
        <end position="316"/>
    </location>
</feature>
<dbReference type="GO" id="GO:0030001">
    <property type="term" value="P:metal ion transport"/>
    <property type="evidence" value="ECO:0007669"/>
    <property type="project" value="UniProtKB-ARBA"/>
</dbReference>
<accession>A0A139SQR6</accession>
<dbReference type="AlphaFoldDB" id="A0A139SQR6"/>
<dbReference type="EMBL" id="LSZP01000018">
    <property type="protein sequence ID" value="KXU36926.1"/>
    <property type="molecule type" value="Genomic_DNA"/>
</dbReference>
<dbReference type="Gene3D" id="3.40.1110.10">
    <property type="entry name" value="Calcium-transporting ATPase, cytoplasmic domain N"/>
    <property type="match status" value="1"/>
</dbReference>
<dbReference type="InterPro" id="IPR018303">
    <property type="entry name" value="ATPase_P-typ_P_site"/>
</dbReference>
<dbReference type="GO" id="GO:0046872">
    <property type="term" value="F:metal ion binding"/>
    <property type="evidence" value="ECO:0007669"/>
    <property type="project" value="UniProtKB-KW"/>
</dbReference>
<name>A0A139SQR6_9BACT</name>
<dbReference type="PROSITE" id="PS00154">
    <property type="entry name" value="ATPASE_E1_E2"/>
    <property type="match status" value="1"/>
</dbReference>
<dbReference type="InterPro" id="IPR027256">
    <property type="entry name" value="P-typ_ATPase_IB"/>
</dbReference>
<evidence type="ECO:0000313" key="14">
    <source>
        <dbReference type="Proteomes" id="UP000071392"/>
    </source>
</evidence>
<dbReference type="InterPro" id="IPR008250">
    <property type="entry name" value="ATPase_P-typ_transduc_dom_A_sf"/>
</dbReference>
<keyword evidence="11" id="KW-1003">Cell membrane</keyword>
<evidence type="ECO:0000256" key="1">
    <source>
        <dbReference type="ARBA" id="ARBA00004141"/>
    </source>
</evidence>
<dbReference type="SUPFAM" id="SSF56784">
    <property type="entry name" value="HAD-like"/>
    <property type="match status" value="1"/>
</dbReference>
<feature type="transmembrane region" description="Helical" evidence="11">
    <location>
        <begin position="21"/>
        <end position="42"/>
    </location>
</feature>
<dbReference type="SUPFAM" id="SSF81665">
    <property type="entry name" value="Calcium ATPase, transmembrane domain M"/>
    <property type="match status" value="1"/>
</dbReference>
<keyword evidence="6 11" id="KW-0067">ATP-binding</keyword>
<evidence type="ECO:0000256" key="5">
    <source>
        <dbReference type="ARBA" id="ARBA00022741"/>
    </source>
</evidence>
<feature type="transmembrane region" description="Helical" evidence="11">
    <location>
        <begin position="252"/>
        <end position="271"/>
    </location>
</feature>
<dbReference type="InterPro" id="IPR036412">
    <property type="entry name" value="HAD-like_sf"/>
</dbReference>
<dbReference type="InterPro" id="IPR001757">
    <property type="entry name" value="P_typ_ATPase"/>
</dbReference>
<evidence type="ECO:0000256" key="11">
    <source>
        <dbReference type="RuleBase" id="RU362081"/>
    </source>
</evidence>
<keyword evidence="7" id="KW-0460">Magnesium</keyword>
<evidence type="ECO:0000256" key="10">
    <source>
        <dbReference type="ARBA" id="ARBA00023136"/>
    </source>
</evidence>
<proteinExistence type="inferred from homology"/>
<keyword evidence="4 11" id="KW-0479">Metal-binding</keyword>
<gene>
    <name evidence="13" type="ORF">AXK12_02635</name>
</gene>
<dbReference type="SFLD" id="SFLDS00003">
    <property type="entry name" value="Haloacid_Dehalogenase"/>
    <property type="match status" value="1"/>
</dbReference>
<comment type="caution">
    <text evidence="13">The sequence shown here is derived from an EMBL/GenBank/DDBJ whole genome shotgun (WGS) entry which is preliminary data.</text>
</comment>
<feature type="transmembrane region" description="Helical" evidence="11">
    <location>
        <begin position="612"/>
        <end position="635"/>
    </location>
</feature>
<dbReference type="PRINTS" id="PR00119">
    <property type="entry name" value="CATATPASE"/>
</dbReference>
<keyword evidence="14" id="KW-1185">Reference proteome</keyword>
<dbReference type="Pfam" id="PF00702">
    <property type="entry name" value="Hydrolase"/>
    <property type="match status" value="1"/>
</dbReference>
<keyword evidence="3 11" id="KW-0812">Transmembrane</keyword>
<dbReference type="GO" id="GO:0019829">
    <property type="term" value="F:ATPase-coupled monoatomic cation transmembrane transporter activity"/>
    <property type="evidence" value="ECO:0007669"/>
    <property type="project" value="InterPro"/>
</dbReference>
<dbReference type="SFLD" id="SFLDG00002">
    <property type="entry name" value="C1.7:_P-type_atpase_like"/>
    <property type="match status" value="1"/>
</dbReference>
<evidence type="ECO:0000256" key="6">
    <source>
        <dbReference type="ARBA" id="ARBA00022840"/>
    </source>
</evidence>
<dbReference type="Pfam" id="PF00122">
    <property type="entry name" value="E1-E2_ATPase"/>
    <property type="match status" value="1"/>
</dbReference>
<dbReference type="SUPFAM" id="SSF81653">
    <property type="entry name" value="Calcium ATPase, transduction domain A"/>
    <property type="match status" value="1"/>
</dbReference>
<dbReference type="InterPro" id="IPR044492">
    <property type="entry name" value="P_typ_ATPase_HD_dom"/>
</dbReference>
<comment type="similarity">
    <text evidence="2 11">Belongs to the cation transport ATPase (P-type) (TC 3.A.3) family. Type IB subfamily.</text>
</comment>
<dbReference type="InterPro" id="IPR051949">
    <property type="entry name" value="Cation_Transport_ATPase"/>
</dbReference>
<evidence type="ECO:0000256" key="8">
    <source>
        <dbReference type="ARBA" id="ARBA00022967"/>
    </source>
</evidence>
<keyword evidence="10 11" id="KW-0472">Membrane</keyword>
<organism evidence="13 14">
    <name type="scientific">Cephaloticoccus capnophilus</name>
    <dbReference type="NCBI Taxonomy" id="1548208"/>
    <lineage>
        <taxon>Bacteria</taxon>
        <taxon>Pseudomonadati</taxon>
        <taxon>Verrucomicrobiota</taxon>
        <taxon>Opitutia</taxon>
        <taxon>Opitutales</taxon>
        <taxon>Opitutaceae</taxon>
        <taxon>Cephaloticoccus</taxon>
    </lineage>
</organism>
<dbReference type="PANTHER" id="PTHR43079:SF1">
    <property type="entry name" value="CADMIUM_ZINC-TRANSPORTING ATPASE HMA1, CHLOROPLASTIC-RELATED"/>
    <property type="match status" value="1"/>
</dbReference>
<dbReference type="NCBIfam" id="TIGR01525">
    <property type="entry name" value="ATPase-IB_hvy"/>
    <property type="match status" value="1"/>
</dbReference>
<dbReference type="InterPro" id="IPR023298">
    <property type="entry name" value="ATPase_P-typ_TM_dom_sf"/>
</dbReference>
<evidence type="ECO:0000313" key="13">
    <source>
        <dbReference type="EMBL" id="KXU36926.1"/>
    </source>
</evidence>
<sequence>MDAAHSSQQGHHDHDHSEWRLLTALAAACGGLGLLGFAAAHALPQFPWASHALYFAAILAGAWDAAKDSWENLRARRPIDIHFLMLVVALGAMAIGAWGEAVLLLFLFSASGAMEGYAMDRTQSEISALFKSAPKIALRIDTEGHEAEVPVDELRLGDRVRVKPGALFPADGEVVAGRTSSDESMLTGESVPIDKGPGDAVLSGTLNLWGAVDFTVTQLPSESTLQKVIRLIQTAQKLRAPSERFTQKFGPGYTYGVIAAAGLLFLVWWLGFGVPAFSNTEETRSAFYRAMTLLVVASPCALVLSIPSSILAAIAWGARHGVLFRGGAAIERLARVTAVAFDKTGTLTTGELAVVGCESIPAGREREVLECAYALEANSQHPIARAIVAHAKNAALTLHEIDGFESLTGQGVKAEISPVDERAGLQREARKIKGAATLGRKTLFEGDADFHDWVDQFSPAPEATTEVWLRTEGLVGRILLLDEAREASRPVLRLLRELGLKTVMLTGDRRPAAEAVARKLGLSEVRAALSPEGKVAAIQTLRGEGHQIAMLGDGVNDAPSLAAADVGVAMGARGSDAALEQAELVLMHDKIENFLAALRLSRRAVAVIRQNLVISLGVVGAMVVATLLGVVPLWLGVAAHEGSTFLVVANSLRLLFGRHKEDPPPLLFCEWWRAASAT</sequence>